<evidence type="ECO:0000256" key="7">
    <source>
        <dbReference type="SAM" id="Phobius"/>
    </source>
</evidence>
<dbReference type="InterPro" id="IPR011020">
    <property type="entry name" value="HTTM-like"/>
</dbReference>
<dbReference type="Pfam" id="PF22777">
    <property type="entry name" value="VKGC_lumenal_dom"/>
    <property type="match status" value="1"/>
</dbReference>
<keyword evidence="10" id="KW-1185">Reference proteome</keyword>
<keyword evidence="5" id="KW-1015">Disulfide bond</keyword>
<feature type="transmembrane region" description="Helical" evidence="7">
    <location>
        <begin position="246"/>
        <end position="262"/>
    </location>
</feature>
<gene>
    <name evidence="9" type="ORF">OKA05_10235</name>
</gene>
<dbReference type="Pfam" id="PF05090">
    <property type="entry name" value="HTTM"/>
    <property type="match status" value="1"/>
</dbReference>
<keyword evidence="2 7" id="KW-0812">Transmembrane</keyword>
<evidence type="ECO:0000256" key="3">
    <source>
        <dbReference type="ARBA" id="ARBA00022989"/>
    </source>
</evidence>
<name>A0ABT3GH33_9BACT</name>
<comment type="subcellular location">
    <subcellularLocation>
        <location evidence="1">Endomembrane system</location>
        <topology evidence="1">Multi-pass membrane protein</topology>
    </subcellularLocation>
</comment>
<evidence type="ECO:0000256" key="4">
    <source>
        <dbReference type="ARBA" id="ARBA00023136"/>
    </source>
</evidence>
<sequence>MGEEGPDSGKRLAGSRLSRWVEAAMRPVDGASLAVFRIAFGLLMFFEAVVYLKKGWVRGLCIDPEFHFTFLGFDWVKPWPGAGMTAHFVVLAVTALLVAAGLFYRVAAVVLFLALSHVFLIDAAEYLNHLYLICLIAFLMIFVPAHRLWSLDALRRPAMASGTTPACWLWLMRIQVGIPYFFGGIAKLNGDWLRGEPLGMWLAKRADFPWIGPWLTEKWVAYFFSYAGLILDFAFVPLLLWKRTRLAAYVLVLCFNGLNGWLFDIGVFPWMMVAASLLFFPPNWPRFGRKGREREVSNLSARVSKPILAGMAVYVALQLLSPFRHWLYPGDVAWTEEGHLYSWRMKLRDKQSEVLAFRVRDLKSGHQWEIEPGDFLTDRQKFRMPGQPDLIHQFAIHLAEEYRKEYGMEVEVTVDTKVSLNGRSPAVLIDPALDLAKEPRSLWHKRWILPRAGVWPQ</sequence>
<dbReference type="EMBL" id="JAPDDT010000003">
    <property type="protein sequence ID" value="MCW1922930.1"/>
    <property type="molecule type" value="Genomic_DNA"/>
</dbReference>
<feature type="transmembrane region" description="Helical" evidence="7">
    <location>
        <begin position="34"/>
        <end position="52"/>
    </location>
</feature>
<feature type="transmembrane region" description="Helical" evidence="7">
    <location>
        <begin position="88"/>
        <end position="114"/>
    </location>
</feature>
<dbReference type="PANTHER" id="PTHR12639:SF7">
    <property type="entry name" value="HTTM DOMAIN-CONTAINING PROTEIN"/>
    <property type="match status" value="1"/>
</dbReference>
<evidence type="ECO:0000256" key="2">
    <source>
        <dbReference type="ARBA" id="ARBA00022692"/>
    </source>
</evidence>
<keyword evidence="3 7" id="KW-1133">Transmembrane helix</keyword>
<comment type="caution">
    <text evidence="9">The sequence shown here is derived from an EMBL/GenBank/DDBJ whole genome shotgun (WGS) entry which is preliminary data.</text>
</comment>
<dbReference type="InterPro" id="IPR053934">
    <property type="entry name" value="HTTM_dom"/>
</dbReference>
<dbReference type="InterPro" id="IPR053935">
    <property type="entry name" value="VKGC_lumenal_dom"/>
</dbReference>
<evidence type="ECO:0000313" key="10">
    <source>
        <dbReference type="Proteomes" id="UP001320876"/>
    </source>
</evidence>
<evidence type="ECO:0000259" key="8">
    <source>
        <dbReference type="SMART" id="SM00752"/>
    </source>
</evidence>
<keyword evidence="6" id="KW-0456">Lyase</keyword>
<evidence type="ECO:0000313" key="9">
    <source>
        <dbReference type="EMBL" id="MCW1922930.1"/>
    </source>
</evidence>
<organism evidence="9 10">
    <name type="scientific">Luteolibacter arcticus</name>
    <dbReference type="NCBI Taxonomy" id="1581411"/>
    <lineage>
        <taxon>Bacteria</taxon>
        <taxon>Pseudomonadati</taxon>
        <taxon>Verrucomicrobiota</taxon>
        <taxon>Verrucomicrobiia</taxon>
        <taxon>Verrucomicrobiales</taxon>
        <taxon>Verrucomicrobiaceae</taxon>
        <taxon>Luteolibacter</taxon>
    </lineage>
</organism>
<feature type="transmembrane region" description="Helical" evidence="7">
    <location>
        <begin position="219"/>
        <end position="239"/>
    </location>
</feature>
<evidence type="ECO:0000256" key="1">
    <source>
        <dbReference type="ARBA" id="ARBA00004127"/>
    </source>
</evidence>
<reference evidence="9 10" key="1">
    <citation type="submission" date="2022-10" db="EMBL/GenBank/DDBJ databases">
        <title>Luteolibacter arcticus strain CCTCC AB 2014275, whole genome shotgun sequencing project.</title>
        <authorList>
            <person name="Zhao G."/>
            <person name="Shen L."/>
        </authorList>
    </citation>
    <scope>NUCLEOTIDE SEQUENCE [LARGE SCALE GENOMIC DNA]</scope>
    <source>
        <strain evidence="9 10">CCTCC AB 2014275</strain>
    </source>
</reference>
<proteinExistence type="predicted"/>
<feature type="domain" description="HTTM-like" evidence="8">
    <location>
        <begin position="25"/>
        <end position="284"/>
    </location>
</feature>
<evidence type="ECO:0000256" key="6">
    <source>
        <dbReference type="ARBA" id="ARBA00023239"/>
    </source>
</evidence>
<feature type="transmembrane region" description="Helical" evidence="7">
    <location>
        <begin position="166"/>
        <end position="186"/>
    </location>
</feature>
<dbReference type="SMART" id="SM00752">
    <property type="entry name" value="HTTM"/>
    <property type="match status" value="1"/>
</dbReference>
<dbReference type="Proteomes" id="UP001320876">
    <property type="component" value="Unassembled WGS sequence"/>
</dbReference>
<dbReference type="InterPro" id="IPR007782">
    <property type="entry name" value="VKG_COase"/>
</dbReference>
<evidence type="ECO:0000256" key="5">
    <source>
        <dbReference type="ARBA" id="ARBA00023157"/>
    </source>
</evidence>
<keyword evidence="4 7" id="KW-0472">Membrane</keyword>
<feature type="transmembrane region" description="Helical" evidence="7">
    <location>
        <begin position="126"/>
        <end position="145"/>
    </location>
</feature>
<dbReference type="PANTHER" id="PTHR12639">
    <property type="entry name" value="VITAMIN K-DEPENDENT GAMMA-CARBOXYLASE"/>
    <property type="match status" value="1"/>
</dbReference>
<protein>
    <submittedName>
        <fullName evidence="9">HTTM domain-containing protein</fullName>
    </submittedName>
</protein>
<accession>A0ABT3GH33</accession>